<dbReference type="InterPro" id="IPR015500">
    <property type="entry name" value="Peptidase_S8_subtilisin-rel"/>
</dbReference>
<evidence type="ECO:0000313" key="11">
    <source>
        <dbReference type="Proteomes" id="UP000313231"/>
    </source>
</evidence>
<feature type="active site" description="Charge relay system" evidence="5 6">
    <location>
        <position position="230"/>
    </location>
</feature>
<evidence type="ECO:0000256" key="7">
    <source>
        <dbReference type="RuleBase" id="RU003355"/>
    </source>
</evidence>
<dbReference type="PROSITE" id="PS51892">
    <property type="entry name" value="SUBTILASE"/>
    <property type="match status" value="1"/>
</dbReference>
<keyword evidence="11" id="KW-1185">Reference proteome</keyword>
<keyword evidence="4 6" id="KW-0720">Serine protease</keyword>
<dbReference type="EMBL" id="VDMP01000024">
    <property type="protein sequence ID" value="TNM39767.1"/>
    <property type="molecule type" value="Genomic_DNA"/>
</dbReference>
<dbReference type="InterPro" id="IPR023827">
    <property type="entry name" value="Peptidase_S8_Asp-AS"/>
</dbReference>
<protein>
    <submittedName>
        <fullName evidence="10">Peptidase S8</fullName>
    </submittedName>
</protein>
<dbReference type="Proteomes" id="UP000313231">
    <property type="component" value="Unassembled WGS sequence"/>
</dbReference>
<proteinExistence type="inferred from homology"/>
<keyword evidence="3 6" id="KW-0378">Hydrolase</keyword>
<name>A0A5C4VVC2_9ACTN</name>
<evidence type="ECO:0000259" key="9">
    <source>
        <dbReference type="Pfam" id="PF00082"/>
    </source>
</evidence>
<dbReference type="Pfam" id="PF00082">
    <property type="entry name" value="Peptidase_S8"/>
    <property type="match status" value="1"/>
</dbReference>
<dbReference type="RefSeq" id="WP_139623256.1">
    <property type="nucleotide sequence ID" value="NZ_VDMP01000024.1"/>
</dbReference>
<dbReference type="AlphaFoldDB" id="A0A5C4VVC2"/>
<dbReference type="OrthoDB" id="9813435at2"/>
<feature type="signal peptide" evidence="8">
    <location>
        <begin position="1"/>
        <end position="19"/>
    </location>
</feature>
<dbReference type="PANTHER" id="PTHR43806">
    <property type="entry name" value="PEPTIDASE S8"/>
    <property type="match status" value="1"/>
</dbReference>
<accession>A0A5C4VVC2</accession>
<dbReference type="GO" id="GO:0004252">
    <property type="term" value="F:serine-type endopeptidase activity"/>
    <property type="evidence" value="ECO:0007669"/>
    <property type="project" value="UniProtKB-UniRule"/>
</dbReference>
<dbReference type="PROSITE" id="PS00137">
    <property type="entry name" value="SUBTILASE_HIS"/>
    <property type="match status" value="1"/>
</dbReference>
<evidence type="ECO:0000313" key="10">
    <source>
        <dbReference type="EMBL" id="TNM39767.1"/>
    </source>
</evidence>
<dbReference type="InterPro" id="IPR023828">
    <property type="entry name" value="Peptidase_S8_Ser-AS"/>
</dbReference>
<evidence type="ECO:0000256" key="2">
    <source>
        <dbReference type="ARBA" id="ARBA00022670"/>
    </source>
</evidence>
<keyword evidence="8" id="KW-0732">Signal</keyword>
<dbReference type="PROSITE" id="PS00138">
    <property type="entry name" value="SUBTILASE_SER"/>
    <property type="match status" value="1"/>
</dbReference>
<gene>
    <name evidence="10" type="ORF">FHP29_12985</name>
</gene>
<evidence type="ECO:0000256" key="8">
    <source>
        <dbReference type="SAM" id="SignalP"/>
    </source>
</evidence>
<feature type="domain" description="Peptidase S8/S53" evidence="9">
    <location>
        <begin position="172"/>
        <end position="563"/>
    </location>
</feature>
<evidence type="ECO:0000256" key="1">
    <source>
        <dbReference type="ARBA" id="ARBA00011073"/>
    </source>
</evidence>
<evidence type="ECO:0000256" key="3">
    <source>
        <dbReference type="ARBA" id="ARBA00022801"/>
    </source>
</evidence>
<feature type="active site" description="Charge relay system" evidence="5 6">
    <location>
        <position position="181"/>
    </location>
</feature>
<dbReference type="InterPro" id="IPR050131">
    <property type="entry name" value="Peptidase_S8_subtilisin-like"/>
</dbReference>
<dbReference type="SUPFAM" id="SSF52743">
    <property type="entry name" value="Subtilisin-like"/>
    <property type="match status" value="1"/>
</dbReference>
<comment type="similarity">
    <text evidence="1 6 7">Belongs to the peptidase S8 family.</text>
</comment>
<evidence type="ECO:0000256" key="5">
    <source>
        <dbReference type="PIRSR" id="PIRSR615500-1"/>
    </source>
</evidence>
<dbReference type="PRINTS" id="PR00723">
    <property type="entry name" value="SUBTILISIN"/>
</dbReference>
<dbReference type="InterPro" id="IPR036852">
    <property type="entry name" value="Peptidase_S8/S53_dom_sf"/>
</dbReference>
<dbReference type="Gene3D" id="3.40.50.200">
    <property type="entry name" value="Peptidase S8/S53 domain"/>
    <property type="match status" value="1"/>
</dbReference>
<feature type="active site" description="Charge relay system" evidence="5 6">
    <location>
        <position position="483"/>
    </location>
</feature>
<dbReference type="InterPro" id="IPR022398">
    <property type="entry name" value="Peptidase_S8_His-AS"/>
</dbReference>
<comment type="caution">
    <text evidence="10">The sequence shown here is derived from an EMBL/GenBank/DDBJ whole genome shotgun (WGS) entry which is preliminary data.</text>
</comment>
<evidence type="ECO:0000256" key="4">
    <source>
        <dbReference type="ARBA" id="ARBA00022825"/>
    </source>
</evidence>
<evidence type="ECO:0000256" key="6">
    <source>
        <dbReference type="PROSITE-ProRule" id="PRU01240"/>
    </source>
</evidence>
<dbReference type="PROSITE" id="PS00136">
    <property type="entry name" value="SUBTILASE_ASP"/>
    <property type="match status" value="1"/>
</dbReference>
<keyword evidence="2 6" id="KW-0645">Protease</keyword>
<sequence length="572" mass="58784">MRRHHIGVLAVLAAGLTLAAPGTGAQAEPQAAVAAANGTGEFVVFYADGTSAGQARQAIAAAGGVVRDEVAQLGVAKVTTDDSGFSAAVLRSGAVRSVVRNHSVGIGTQGMQHRFADERALDDRATYAATAGKAGPVGPKDKKAGPESFSWLQWDMRMIGATADGAHAHTTGEGVLVGVMDTGIDASHPDLAPNFDAELSRNFTTDIPEIDGPCEVATCQDPADVDDGGHGTHVAGTIAAAYDGRGIAGVAPDATLVNVRAGQDSGYFFFFETLAALTYAGDAGLDVVNMSFYTDPWLYNCASAADYVAGTPTPEEIAQQAAIRSGILDAVAYARSRGVTLVAAAGNQHTDLAAPTRFDDTSPDYPAGSEKVRTVTSNCLDLPSEAPGVIHVSAIGPSTVKADYSTWGLGSIDVAAPGGWFRDHFGTNDHREPENMVLSTYPAKVAAEEGAVNPGGGLSDPHFYLRECDHGTCAYYQYLQGTSMASPHAAGVAALIIAAHGTPDGAGGFSMSPDAVHQVMTGTATPTACPDPALLDYTQEGRPASWNATCVGTPAFNSNYGHGIIDAEAATE</sequence>
<dbReference type="PANTHER" id="PTHR43806:SF11">
    <property type="entry name" value="CEREVISIN-RELATED"/>
    <property type="match status" value="1"/>
</dbReference>
<reference evidence="10 11" key="1">
    <citation type="journal article" date="2016" name="Int. J. Syst. Evol. Microbiol.">
        <title>Nocardioides albidus sp. nov., an actinobacterium isolated from garden soil.</title>
        <authorList>
            <person name="Singh H."/>
            <person name="Du J."/>
            <person name="Trinh H."/>
            <person name="Won K."/>
            <person name="Yang J.E."/>
            <person name="Yin C."/>
            <person name="Kook M."/>
            <person name="Yi T.H."/>
        </authorList>
    </citation>
    <scope>NUCLEOTIDE SEQUENCE [LARGE SCALE GENOMIC DNA]</scope>
    <source>
        <strain evidence="10 11">CCTCC AB 2015297</strain>
    </source>
</reference>
<dbReference type="InterPro" id="IPR000209">
    <property type="entry name" value="Peptidase_S8/S53_dom"/>
</dbReference>
<organism evidence="10 11">
    <name type="scientific">Nocardioides albidus</name>
    <dbReference type="NCBI Taxonomy" id="1517589"/>
    <lineage>
        <taxon>Bacteria</taxon>
        <taxon>Bacillati</taxon>
        <taxon>Actinomycetota</taxon>
        <taxon>Actinomycetes</taxon>
        <taxon>Propionibacteriales</taxon>
        <taxon>Nocardioidaceae</taxon>
        <taxon>Nocardioides</taxon>
    </lineage>
</organism>
<feature type="chain" id="PRO_5039297487" evidence="8">
    <location>
        <begin position="20"/>
        <end position="572"/>
    </location>
</feature>
<dbReference type="GO" id="GO:0006508">
    <property type="term" value="P:proteolysis"/>
    <property type="evidence" value="ECO:0007669"/>
    <property type="project" value="UniProtKB-KW"/>
</dbReference>